<dbReference type="InterPro" id="IPR029066">
    <property type="entry name" value="PLP-binding_barrel"/>
</dbReference>
<evidence type="ECO:0000259" key="11">
    <source>
        <dbReference type="SMART" id="SM01119"/>
    </source>
</evidence>
<comment type="cofactor">
    <cofactor evidence="2">
        <name>Mg(2+)</name>
        <dbReference type="ChEBI" id="CHEBI:18420"/>
    </cofactor>
</comment>
<dbReference type="eggNOG" id="COG3616">
    <property type="taxonomic scope" value="Bacteria"/>
</dbReference>
<dbReference type="EMBL" id="CP000830">
    <property type="protein sequence ID" value="ABV92634.1"/>
    <property type="molecule type" value="Genomic_DNA"/>
</dbReference>
<dbReference type="InterPro" id="IPR042208">
    <property type="entry name" value="D-ser_dehydrat-like_sf"/>
</dbReference>
<comment type="subunit">
    <text evidence="4">Homodimer.</text>
</comment>
<dbReference type="Pfam" id="PF14031">
    <property type="entry name" value="D-ser_dehydrat"/>
    <property type="match status" value="1"/>
</dbReference>
<dbReference type="InterPro" id="IPR051466">
    <property type="entry name" value="D-amino_acid_metab_enzyme"/>
</dbReference>
<dbReference type="Gene3D" id="2.40.37.20">
    <property type="entry name" value="D-serine dehydratase-like domain"/>
    <property type="match status" value="1"/>
</dbReference>
<evidence type="ECO:0000313" key="13">
    <source>
        <dbReference type="Proteomes" id="UP000006833"/>
    </source>
</evidence>
<dbReference type="Proteomes" id="UP000006833">
    <property type="component" value="Chromosome"/>
</dbReference>
<dbReference type="GO" id="GO:0036088">
    <property type="term" value="P:D-serine catabolic process"/>
    <property type="evidence" value="ECO:0007669"/>
    <property type="project" value="TreeGrafter"/>
</dbReference>
<evidence type="ECO:0000256" key="10">
    <source>
        <dbReference type="ARBA" id="ARBA00073782"/>
    </source>
</evidence>
<evidence type="ECO:0000256" key="1">
    <source>
        <dbReference type="ARBA" id="ARBA00001933"/>
    </source>
</evidence>
<evidence type="ECO:0000256" key="2">
    <source>
        <dbReference type="ARBA" id="ARBA00001946"/>
    </source>
</evidence>
<dbReference type="InterPro" id="IPR001608">
    <property type="entry name" value="Ala_racemase_N"/>
</dbReference>
<keyword evidence="6" id="KW-0456">Lyase</keyword>
<sequence length="387" mass="41519">MNAETKFAELEVGYNIPAAIGMDEADIQTPCLVVDLDALERNVVKMGNFAKEMGVRHRVHGKMHKSVDVAKLQMELGGACGVCCQKVSEAEAFARGGIKDVLVSNQVRDPAKIDRLARIPRLGARAICCVDDIENVADLSAAATKHGTQIECLVEIDCGAGRCGVTTTPAVVEIAKAIDAAPGLKFSGLQAYQGAMQHLDSYDERKAKIDIAVAMVKDAVDALKAEGLECDIVGGGGTGSYYFEGNSGVYNELQCGSYAFMDADYGRILDKNGNRIDQGEWENALFILTSVMSHAKADKAICDAGLKAQSVDSGLPFIYGRDDVKYVKCSDEHGVIADPDGKLKVNDKLKLVPGHCDPTCNVHDWYVGVRNGKVEALWPVTARGLAY</sequence>
<dbReference type="AlphaFoldDB" id="A8LRI4"/>
<gene>
    <name evidence="12" type="ordered locus">Dshi_0889</name>
</gene>
<dbReference type="InterPro" id="IPR054854">
    <property type="entry name" value="HdxyAspAldBhcC"/>
</dbReference>
<evidence type="ECO:0000256" key="3">
    <source>
        <dbReference type="ARBA" id="ARBA00005323"/>
    </source>
</evidence>
<comment type="catalytic activity">
    <reaction evidence="7">
        <text>(3S)-3-hydroxy-D-aspartate = glyoxylate + glycine</text>
        <dbReference type="Rhea" id="RHEA:27934"/>
        <dbReference type="ChEBI" id="CHEBI:36655"/>
        <dbReference type="ChEBI" id="CHEBI:57305"/>
        <dbReference type="ChEBI" id="CHEBI:60894"/>
        <dbReference type="EC" id="4.1.3.41"/>
    </reaction>
    <physiologicalReaction direction="right-to-left" evidence="7">
        <dbReference type="Rhea" id="RHEA:27936"/>
    </physiologicalReaction>
</comment>
<dbReference type="EC" id="4.1.3.41" evidence="9"/>
<dbReference type="GO" id="GO:0030170">
    <property type="term" value="F:pyridoxal phosphate binding"/>
    <property type="evidence" value="ECO:0007669"/>
    <property type="project" value="UniProtKB-ARBA"/>
</dbReference>
<keyword evidence="13" id="KW-1185">Reference proteome</keyword>
<dbReference type="PANTHER" id="PTHR28004">
    <property type="entry name" value="ZGC:162816-RELATED"/>
    <property type="match status" value="1"/>
</dbReference>
<comment type="cofactor">
    <cofactor evidence="1">
        <name>pyridoxal 5'-phosphate</name>
        <dbReference type="ChEBI" id="CHEBI:597326"/>
    </cofactor>
</comment>
<dbReference type="HOGENOM" id="CLU_031639_2_0_5"/>
<comment type="similarity">
    <text evidence="3">Belongs to the DSD1 family.</text>
</comment>
<dbReference type="OrthoDB" id="9772497at2"/>
<evidence type="ECO:0000256" key="4">
    <source>
        <dbReference type="ARBA" id="ARBA00011738"/>
    </source>
</evidence>
<dbReference type="RefSeq" id="WP_012177565.1">
    <property type="nucleotide sequence ID" value="NC_009952.1"/>
</dbReference>
<dbReference type="FunFam" id="2.40.37.20:FF:000001">
    <property type="entry name" value="D-3-hydroxyaspartate aldolase"/>
    <property type="match status" value="1"/>
</dbReference>
<organism evidence="12 13">
    <name type="scientific">Dinoroseobacter shibae (strain DSM 16493 / NCIMB 14021 / DFL 12)</name>
    <dbReference type="NCBI Taxonomy" id="398580"/>
    <lineage>
        <taxon>Bacteria</taxon>
        <taxon>Pseudomonadati</taxon>
        <taxon>Pseudomonadota</taxon>
        <taxon>Alphaproteobacteria</taxon>
        <taxon>Rhodobacterales</taxon>
        <taxon>Roseobacteraceae</taxon>
        <taxon>Dinoroseobacter</taxon>
    </lineage>
</organism>
<dbReference type="Pfam" id="PF01168">
    <property type="entry name" value="Ala_racemase_N"/>
    <property type="match status" value="1"/>
</dbReference>
<dbReference type="FunFam" id="3.20.20.10:FF:000026">
    <property type="entry name" value="D-threonine aldolase"/>
    <property type="match status" value="1"/>
</dbReference>
<dbReference type="GO" id="GO:0016833">
    <property type="term" value="F:oxo-acid-lyase activity"/>
    <property type="evidence" value="ECO:0007669"/>
    <property type="project" value="UniProtKB-ARBA"/>
</dbReference>
<accession>A8LRI4</accession>
<reference evidence="13" key="1">
    <citation type="journal article" date="2010" name="ISME J.">
        <title>The complete genome sequence of the algal symbiont Dinoroseobacter shibae: a hitchhiker's guide to life in the sea.</title>
        <authorList>
            <person name="Wagner-Dobler I."/>
            <person name="Ballhausen B."/>
            <person name="Berger M."/>
            <person name="Brinkhoff T."/>
            <person name="Buchholz I."/>
            <person name="Bunk B."/>
            <person name="Cypionka H."/>
            <person name="Daniel R."/>
            <person name="Drepper T."/>
            <person name="Gerdts G."/>
            <person name="Hahnke S."/>
            <person name="Han C."/>
            <person name="Jahn D."/>
            <person name="Kalhoefer D."/>
            <person name="Kiss H."/>
            <person name="Klenk H.P."/>
            <person name="Kyrpides N."/>
            <person name="Liebl W."/>
            <person name="Liesegang H."/>
            <person name="Meincke L."/>
            <person name="Pati A."/>
            <person name="Petersen J."/>
            <person name="Piekarski T."/>
            <person name="Pommerenke C."/>
            <person name="Pradella S."/>
            <person name="Pukall R."/>
            <person name="Rabus R."/>
            <person name="Stackebrandt E."/>
            <person name="Thole S."/>
            <person name="Thompson L."/>
            <person name="Tielen P."/>
            <person name="Tomasch J."/>
            <person name="von Jan M."/>
            <person name="Wanphrut N."/>
            <person name="Wichels A."/>
            <person name="Zech H."/>
            <person name="Simon M."/>
        </authorList>
    </citation>
    <scope>NUCLEOTIDE SEQUENCE [LARGE SCALE GENOMIC DNA]</scope>
    <source>
        <strain evidence="13">DSM 16493 / NCIMB 14021 / DFL 12</strain>
    </source>
</reference>
<dbReference type="InterPro" id="IPR026956">
    <property type="entry name" value="D-ser_dehydrat-like_dom"/>
</dbReference>
<feature type="domain" description="D-serine dehydratase-like" evidence="11">
    <location>
        <begin position="284"/>
        <end position="370"/>
    </location>
</feature>
<evidence type="ECO:0000256" key="7">
    <source>
        <dbReference type="ARBA" id="ARBA00051696"/>
    </source>
</evidence>
<name>A8LRI4_DINSH</name>
<dbReference type="CDD" id="cd06819">
    <property type="entry name" value="PLPDE_III_LS_D-TA"/>
    <property type="match status" value="1"/>
</dbReference>
<dbReference type="KEGG" id="dsh:Dshi_0889"/>
<evidence type="ECO:0000256" key="5">
    <source>
        <dbReference type="ARBA" id="ARBA00022898"/>
    </source>
</evidence>
<protein>
    <recommendedName>
        <fullName evidence="10">3-hydroxy-D-aspartate aldolase</fullName>
        <ecNumber evidence="9">4.1.3.41</ecNumber>
    </recommendedName>
</protein>
<evidence type="ECO:0000313" key="12">
    <source>
        <dbReference type="EMBL" id="ABV92634.1"/>
    </source>
</evidence>
<dbReference type="SUPFAM" id="SSF51419">
    <property type="entry name" value="PLP-binding barrel"/>
    <property type="match status" value="1"/>
</dbReference>
<keyword evidence="5" id="KW-0663">Pyridoxal phosphate</keyword>
<dbReference type="NCBIfam" id="NF045642">
    <property type="entry name" value="HdxyAspAldBhcC"/>
    <property type="match status" value="1"/>
</dbReference>
<proteinExistence type="inferred from homology"/>
<dbReference type="GO" id="GO:0008721">
    <property type="term" value="F:D-serine ammonia-lyase activity"/>
    <property type="evidence" value="ECO:0007669"/>
    <property type="project" value="TreeGrafter"/>
</dbReference>
<dbReference type="STRING" id="398580.Dshi_0889"/>
<evidence type="ECO:0000256" key="6">
    <source>
        <dbReference type="ARBA" id="ARBA00023239"/>
    </source>
</evidence>
<comment type="catalytic activity">
    <reaction evidence="8">
        <text>(3R)-3-hydroxy-D-aspartate = glyoxylate + glycine</text>
        <dbReference type="Rhea" id="RHEA:27938"/>
        <dbReference type="ChEBI" id="CHEBI:36655"/>
        <dbReference type="ChEBI" id="CHEBI:57305"/>
        <dbReference type="ChEBI" id="CHEBI:60898"/>
        <dbReference type="EC" id="4.1.3.41"/>
    </reaction>
</comment>
<dbReference type="Gene3D" id="3.20.20.10">
    <property type="entry name" value="Alanine racemase"/>
    <property type="match status" value="1"/>
</dbReference>
<evidence type="ECO:0000256" key="9">
    <source>
        <dbReference type="ARBA" id="ARBA00066951"/>
    </source>
</evidence>
<dbReference type="SMART" id="SM01119">
    <property type="entry name" value="D-ser_dehydrat"/>
    <property type="match status" value="1"/>
</dbReference>
<evidence type="ECO:0000256" key="8">
    <source>
        <dbReference type="ARBA" id="ARBA00052618"/>
    </source>
</evidence>
<dbReference type="PANTHER" id="PTHR28004:SF2">
    <property type="entry name" value="D-SERINE DEHYDRATASE"/>
    <property type="match status" value="1"/>
</dbReference>